<accession>A0A2I1G693</accession>
<name>A0A2I1G693_9GLOM</name>
<dbReference type="AlphaFoldDB" id="A0A2I1G693"/>
<feature type="non-terminal residue" evidence="1">
    <location>
        <position position="1"/>
    </location>
</feature>
<sequence length="79" mass="9275">VFDNTDALCRTKKSGLKTDRAKLGLLNLALHVTYELKFKIIDKNHRYYYLVGSFDSKNTPKLPSYQMGEKIYWKNDEDI</sequence>
<proteinExistence type="predicted"/>
<gene>
    <name evidence="1" type="ORF">RhiirA4_396990</name>
</gene>
<reference evidence="1 2" key="1">
    <citation type="submission" date="2015-10" db="EMBL/GenBank/DDBJ databases">
        <title>Genome analyses suggest a sexual origin of heterokaryosis in a supposedly ancient asexual fungus.</title>
        <authorList>
            <person name="Ropars J."/>
            <person name="Sedzielewska K."/>
            <person name="Noel J."/>
            <person name="Charron P."/>
            <person name="Farinelli L."/>
            <person name="Marton T."/>
            <person name="Kruger M."/>
            <person name="Pelin A."/>
            <person name="Brachmann A."/>
            <person name="Corradi N."/>
        </authorList>
    </citation>
    <scope>NUCLEOTIDE SEQUENCE [LARGE SCALE GENOMIC DNA]</scope>
    <source>
        <strain evidence="1 2">A4</strain>
    </source>
</reference>
<dbReference type="Proteomes" id="UP000234323">
    <property type="component" value="Unassembled WGS sequence"/>
</dbReference>
<organism evidence="1 2">
    <name type="scientific">Rhizophagus irregularis</name>
    <dbReference type="NCBI Taxonomy" id="588596"/>
    <lineage>
        <taxon>Eukaryota</taxon>
        <taxon>Fungi</taxon>
        <taxon>Fungi incertae sedis</taxon>
        <taxon>Mucoromycota</taxon>
        <taxon>Glomeromycotina</taxon>
        <taxon>Glomeromycetes</taxon>
        <taxon>Glomerales</taxon>
        <taxon>Glomeraceae</taxon>
        <taxon>Rhizophagus</taxon>
    </lineage>
</organism>
<dbReference type="VEuPathDB" id="FungiDB:FUN_000511"/>
<evidence type="ECO:0000313" key="2">
    <source>
        <dbReference type="Proteomes" id="UP000234323"/>
    </source>
</evidence>
<dbReference type="EMBL" id="LLXI01000183">
    <property type="protein sequence ID" value="PKY42130.1"/>
    <property type="molecule type" value="Genomic_DNA"/>
</dbReference>
<evidence type="ECO:0000313" key="1">
    <source>
        <dbReference type="EMBL" id="PKY42130.1"/>
    </source>
</evidence>
<protein>
    <submittedName>
        <fullName evidence="1">Uncharacterized protein</fullName>
    </submittedName>
</protein>
<comment type="caution">
    <text evidence="1">The sequence shown here is derived from an EMBL/GenBank/DDBJ whole genome shotgun (WGS) entry which is preliminary data.</text>
</comment>
<dbReference type="VEuPathDB" id="FungiDB:RhiirA1_406349"/>
<keyword evidence="2" id="KW-1185">Reference proteome</keyword>